<evidence type="ECO:0000256" key="3">
    <source>
        <dbReference type="ARBA" id="ARBA00023015"/>
    </source>
</evidence>
<gene>
    <name evidence="11" type="primary">gb03731</name>
    <name evidence="11" type="ORF">PR202_gb03731</name>
</gene>
<dbReference type="EMBL" id="BQKI01000073">
    <property type="protein sequence ID" value="GJN16712.1"/>
    <property type="molecule type" value="Genomic_DNA"/>
</dbReference>
<proteinExistence type="inferred from homology"/>
<dbReference type="Gene3D" id="4.10.280.10">
    <property type="entry name" value="Helix-loop-helix DNA-binding domain"/>
    <property type="match status" value="1"/>
</dbReference>
<dbReference type="GO" id="GO:0046983">
    <property type="term" value="F:protein dimerization activity"/>
    <property type="evidence" value="ECO:0007669"/>
    <property type="project" value="InterPro"/>
</dbReference>
<keyword evidence="3" id="KW-0805">Transcription regulation</keyword>
<dbReference type="GO" id="GO:0042594">
    <property type="term" value="P:response to starvation"/>
    <property type="evidence" value="ECO:0007669"/>
    <property type="project" value="UniProtKB-ARBA"/>
</dbReference>
<evidence type="ECO:0000256" key="1">
    <source>
        <dbReference type="ARBA" id="ARBA00005510"/>
    </source>
</evidence>
<dbReference type="PANTHER" id="PTHR13935:SF41">
    <property type="entry name" value="TRANSCRIPTION FACTOR ORG2-RELATED"/>
    <property type="match status" value="1"/>
</dbReference>
<keyword evidence="4" id="KW-0238">DNA-binding</keyword>
<protein>
    <recommendedName>
        <fullName evidence="8">Protein IRON-RELATED TRANSCRIPTION FACTOR 2</fullName>
    </recommendedName>
</protein>
<dbReference type="FunFam" id="4.10.280.10:FF:000074">
    <property type="entry name" value="Transcription factor ORG2"/>
    <property type="match status" value="1"/>
</dbReference>
<organism evidence="11 12">
    <name type="scientific">Eleusine coracana subsp. coracana</name>
    <dbReference type="NCBI Taxonomy" id="191504"/>
    <lineage>
        <taxon>Eukaryota</taxon>
        <taxon>Viridiplantae</taxon>
        <taxon>Streptophyta</taxon>
        <taxon>Embryophyta</taxon>
        <taxon>Tracheophyta</taxon>
        <taxon>Spermatophyta</taxon>
        <taxon>Magnoliopsida</taxon>
        <taxon>Liliopsida</taxon>
        <taxon>Poales</taxon>
        <taxon>Poaceae</taxon>
        <taxon>PACMAD clade</taxon>
        <taxon>Chloridoideae</taxon>
        <taxon>Cynodonteae</taxon>
        <taxon>Eleusininae</taxon>
        <taxon>Eleusine</taxon>
    </lineage>
</organism>
<feature type="region of interest" description="Disordered" evidence="9">
    <location>
        <begin position="52"/>
        <end position="72"/>
    </location>
</feature>
<evidence type="ECO:0000256" key="7">
    <source>
        <dbReference type="ARBA" id="ARBA00056447"/>
    </source>
</evidence>
<dbReference type="SMART" id="SM00353">
    <property type="entry name" value="HLH"/>
    <property type="match status" value="1"/>
</dbReference>
<keyword evidence="2" id="KW-0936">Ethylene signaling pathway</keyword>
<keyword evidence="6" id="KW-0539">Nucleus</keyword>
<evidence type="ECO:0000256" key="6">
    <source>
        <dbReference type="ARBA" id="ARBA00023242"/>
    </source>
</evidence>
<dbReference type="AlphaFoldDB" id="A0AAV5E1Y8"/>
<keyword evidence="5" id="KW-0804">Transcription</keyword>
<dbReference type="InterPro" id="IPR015660">
    <property type="entry name" value="MASH1/Ascl1a-like"/>
</dbReference>
<evidence type="ECO:0000313" key="12">
    <source>
        <dbReference type="Proteomes" id="UP001054889"/>
    </source>
</evidence>
<dbReference type="GO" id="GO:0000977">
    <property type="term" value="F:RNA polymerase II transcription regulatory region sequence-specific DNA binding"/>
    <property type="evidence" value="ECO:0007669"/>
    <property type="project" value="TreeGrafter"/>
</dbReference>
<evidence type="ECO:0000259" key="10">
    <source>
        <dbReference type="PROSITE" id="PS50888"/>
    </source>
</evidence>
<dbReference type="PROSITE" id="PS50888">
    <property type="entry name" value="BHLH"/>
    <property type="match status" value="1"/>
</dbReference>
<sequence length="212" mass="23710">MDDQLFDDPFASSISLLDADIFSGDQLPSPPWQDLDLDLDDDNIQDDLALPAANARGGSGSRSRRKLSHNAYERDRRKELNELYSSLRSLLPDADRTKKMSIPTTVCRVLKYIPELQKEVDNLERKKKELTKANCKPGLVNTSGSTTVIVSATCLNDMEIIVQVSLLCNVATTTLPLSKCIEMLEKEGLHLISSSAYSTFENRTFYTLHLQV</sequence>
<comment type="caution">
    <text evidence="11">The sequence shown here is derived from an EMBL/GenBank/DDBJ whole genome shotgun (WGS) entry which is preliminary data.</text>
</comment>
<dbReference type="GO" id="GO:0000981">
    <property type="term" value="F:DNA-binding transcription factor activity, RNA polymerase II-specific"/>
    <property type="evidence" value="ECO:0007669"/>
    <property type="project" value="TreeGrafter"/>
</dbReference>
<evidence type="ECO:0000256" key="8">
    <source>
        <dbReference type="ARBA" id="ARBA00074844"/>
    </source>
</evidence>
<keyword evidence="12" id="KW-1185">Reference proteome</keyword>
<reference evidence="11" key="2">
    <citation type="submission" date="2021-12" db="EMBL/GenBank/DDBJ databases">
        <title>Resequencing data analysis of finger millet.</title>
        <authorList>
            <person name="Hatakeyama M."/>
            <person name="Aluri S."/>
            <person name="Balachadran M.T."/>
            <person name="Sivarajan S.R."/>
            <person name="Poveda L."/>
            <person name="Shimizu-Inatsugi R."/>
            <person name="Schlapbach R."/>
            <person name="Sreeman S.M."/>
            <person name="Shimizu K.K."/>
        </authorList>
    </citation>
    <scope>NUCLEOTIDE SEQUENCE</scope>
</reference>
<accession>A0AAV5E1Y8</accession>
<evidence type="ECO:0000256" key="2">
    <source>
        <dbReference type="ARBA" id="ARBA00022745"/>
    </source>
</evidence>
<dbReference type="SUPFAM" id="SSF47459">
    <property type="entry name" value="HLH, helix-loop-helix DNA-binding domain"/>
    <property type="match status" value="1"/>
</dbReference>
<comment type="similarity">
    <text evidence="1">Belongs to the bHLH protein family.</text>
</comment>
<dbReference type="Pfam" id="PF00010">
    <property type="entry name" value="HLH"/>
    <property type="match status" value="1"/>
</dbReference>
<dbReference type="Proteomes" id="UP001054889">
    <property type="component" value="Unassembled WGS sequence"/>
</dbReference>
<name>A0AAV5E1Y8_ELECO</name>
<evidence type="ECO:0000313" key="11">
    <source>
        <dbReference type="EMBL" id="GJN16712.1"/>
    </source>
</evidence>
<reference evidence="11" key="1">
    <citation type="journal article" date="2018" name="DNA Res.">
        <title>Multiple hybrid de novo genome assembly of finger millet, an orphan allotetraploid crop.</title>
        <authorList>
            <person name="Hatakeyama M."/>
            <person name="Aluri S."/>
            <person name="Balachadran M.T."/>
            <person name="Sivarajan S.R."/>
            <person name="Patrignani A."/>
            <person name="Gruter S."/>
            <person name="Poveda L."/>
            <person name="Shimizu-Inatsugi R."/>
            <person name="Baeten J."/>
            <person name="Francoijs K.J."/>
            <person name="Nataraja K.N."/>
            <person name="Reddy Y.A.N."/>
            <person name="Phadnis S."/>
            <person name="Ravikumar R.L."/>
            <person name="Schlapbach R."/>
            <person name="Sreeman S.M."/>
            <person name="Shimizu K.K."/>
        </authorList>
    </citation>
    <scope>NUCLEOTIDE SEQUENCE</scope>
</reference>
<comment type="function">
    <text evidence="7">Transcription activator that binds to the DNA motif 5'-CACGTGG-3' in the promoter of iron (Fe) deficiency-inducible genes as well as of genes involved in iron homeostasis, thus contributing to basal tolerance to iron deficiency, iron uptake from soil and iron transport, particularly during seed maturation and germination. Promotes the accumulation of mugineic acid family phytosiderophores (MAs). Required for ethylene-mediated signaling during iron deficiency responses. Improves growth and yield, especially in calcareous soil with low iron availability. Promotes iron concentration in shoots and grain.</text>
</comment>
<feature type="domain" description="BHLH" evidence="10">
    <location>
        <begin position="64"/>
        <end position="116"/>
    </location>
</feature>
<dbReference type="PANTHER" id="PTHR13935">
    <property type="entry name" value="ACHAETE-SCUTE TRANSCRIPTION FACTOR-RELATED"/>
    <property type="match status" value="1"/>
</dbReference>
<dbReference type="GO" id="GO:0009873">
    <property type="term" value="P:ethylene-activated signaling pathway"/>
    <property type="evidence" value="ECO:0007669"/>
    <property type="project" value="UniProtKB-KW"/>
</dbReference>
<dbReference type="GO" id="GO:0090575">
    <property type="term" value="C:RNA polymerase II transcription regulator complex"/>
    <property type="evidence" value="ECO:0007669"/>
    <property type="project" value="TreeGrafter"/>
</dbReference>
<evidence type="ECO:0000256" key="9">
    <source>
        <dbReference type="SAM" id="MobiDB-lite"/>
    </source>
</evidence>
<dbReference type="InterPro" id="IPR011598">
    <property type="entry name" value="bHLH_dom"/>
</dbReference>
<evidence type="ECO:0000256" key="5">
    <source>
        <dbReference type="ARBA" id="ARBA00023163"/>
    </source>
</evidence>
<evidence type="ECO:0000256" key="4">
    <source>
        <dbReference type="ARBA" id="ARBA00023125"/>
    </source>
</evidence>
<dbReference type="InterPro" id="IPR036638">
    <property type="entry name" value="HLH_DNA-bd_sf"/>
</dbReference>